<dbReference type="Gene3D" id="3.40.50.150">
    <property type="entry name" value="Vaccinia Virus protein VP39"/>
    <property type="match status" value="1"/>
</dbReference>
<dbReference type="InterPro" id="IPR012263">
    <property type="entry name" value="M_m6A_EcoRV"/>
</dbReference>
<dbReference type="PANTHER" id="PTHR30481">
    <property type="entry name" value="DNA ADENINE METHYLASE"/>
    <property type="match status" value="1"/>
</dbReference>
<dbReference type="EC" id="2.1.1.72" evidence="2 7"/>
<proteinExistence type="inferred from homology"/>
<gene>
    <name evidence="8" type="ORF">AAA073_07520</name>
</gene>
<sequence>MDSVSVKKSNLKKDSIFQHNIININKKSRNNNVKPFVKWAGGKGQLLGELEKIYPFYDKKIKKYAEPFVGGGAVFFDIINKYDLESIYISDINCDLINAYKIIKNDKFELIELLKFMENEFLPKDKEERKEYYFEKRQKFNNLKMEKNNNQKLLKAAYLIFLNKTCFNGLYRVNSKGLFNVPMGSYKNPLICDEKNIVLISEKLKNVEIVCADFKNSEGFIDENTFVYFDPPYRPITNTASFTAYTSNSFNDDKQIELANFAKIMNERGAKIAISNSDPKNTDENDNFFDDLYSNFIIKRVEANRMINSKANGRGKVKELLITNF</sequence>
<evidence type="ECO:0000256" key="2">
    <source>
        <dbReference type="ARBA" id="ARBA00011900"/>
    </source>
</evidence>
<name>A0ABV1J2A4_9FIRM</name>
<dbReference type="PROSITE" id="PS00092">
    <property type="entry name" value="N6_MTASE"/>
    <property type="match status" value="1"/>
</dbReference>
<dbReference type="PIRSF" id="PIRSF000398">
    <property type="entry name" value="M_m6A_EcoRV"/>
    <property type="match status" value="1"/>
</dbReference>
<dbReference type="NCBIfam" id="TIGR00571">
    <property type="entry name" value="dam"/>
    <property type="match status" value="1"/>
</dbReference>
<dbReference type="SUPFAM" id="SSF53335">
    <property type="entry name" value="S-adenosyl-L-methionine-dependent methyltransferases"/>
    <property type="match status" value="1"/>
</dbReference>
<evidence type="ECO:0000256" key="6">
    <source>
        <dbReference type="ARBA" id="ARBA00047942"/>
    </source>
</evidence>
<dbReference type="InterPro" id="IPR002052">
    <property type="entry name" value="DNA_methylase_N6_adenine_CS"/>
</dbReference>
<dbReference type="Pfam" id="PF02086">
    <property type="entry name" value="MethyltransfD12"/>
    <property type="match status" value="1"/>
</dbReference>
<evidence type="ECO:0000256" key="7">
    <source>
        <dbReference type="RuleBase" id="RU361257"/>
    </source>
</evidence>
<dbReference type="InterPro" id="IPR023095">
    <property type="entry name" value="Ade_MeTrfase_dom_2"/>
</dbReference>
<keyword evidence="3 7" id="KW-0489">Methyltransferase</keyword>
<dbReference type="PRINTS" id="PR00505">
    <property type="entry name" value="D12N6MTFRASE"/>
</dbReference>
<evidence type="ECO:0000256" key="3">
    <source>
        <dbReference type="ARBA" id="ARBA00022603"/>
    </source>
</evidence>
<evidence type="ECO:0000313" key="9">
    <source>
        <dbReference type="Proteomes" id="UP001491691"/>
    </source>
</evidence>
<evidence type="ECO:0000256" key="5">
    <source>
        <dbReference type="ARBA" id="ARBA00022691"/>
    </source>
</evidence>
<evidence type="ECO:0000256" key="1">
    <source>
        <dbReference type="ARBA" id="ARBA00006594"/>
    </source>
</evidence>
<organism evidence="8 9">
    <name type="scientific">Peptoniphilus senegalensis</name>
    <dbReference type="NCBI Taxonomy" id="1465757"/>
    <lineage>
        <taxon>Bacteria</taxon>
        <taxon>Bacillati</taxon>
        <taxon>Bacillota</taxon>
        <taxon>Tissierellia</taxon>
        <taxon>Tissierellales</taxon>
        <taxon>Peptoniphilaceae</taxon>
        <taxon>Peptoniphilus</taxon>
    </lineage>
</organism>
<evidence type="ECO:0000313" key="8">
    <source>
        <dbReference type="EMBL" id="MEQ3347281.1"/>
    </source>
</evidence>
<dbReference type="PANTHER" id="PTHR30481:SF3">
    <property type="entry name" value="DNA ADENINE METHYLASE"/>
    <property type="match status" value="1"/>
</dbReference>
<dbReference type="InterPro" id="IPR029063">
    <property type="entry name" value="SAM-dependent_MTases_sf"/>
</dbReference>
<dbReference type="EMBL" id="JBBNPP010000015">
    <property type="protein sequence ID" value="MEQ3347281.1"/>
    <property type="molecule type" value="Genomic_DNA"/>
</dbReference>
<dbReference type="Proteomes" id="UP001491691">
    <property type="component" value="Unassembled WGS sequence"/>
</dbReference>
<dbReference type="GO" id="GO:0008168">
    <property type="term" value="F:methyltransferase activity"/>
    <property type="evidence" value="ECO:0007669"/>
    <property type="project" value="UniProtKB-KW"/>
</dbReference>
<keyword evidence="9" id="KW-1185">Reference proteome</keyword>
<keyword evidence="4 7" id="KW-0808">Transferase</keyword>
<comment type="similarity">
    <text evidence="1 7">Belongs to the N(4)/N(6)-methyltransferase family.</text>
</comment>
<dbReference type="Gene3D" id="1.10.1020.10">
    <property type="entry name" value="Adenine-specific Methyltransferase, Domain 2"/>
    <property type="match status" value="1"/>
</dbReference>
<keyword evidence="5 7" id="KW-0949">S-adenosyl-L-methionine</keyword>
<dbReference type="RefSeq" id="WP_349189145.1">
    <property type="nucleotide sequence ID" value="NZ_JBBNPP010000015.1"/>
</dbReference>
<accession>A0ABV1J2A4</accession>
<comment type="catalytic activity">
    <reaction evidence="6 7">
        <text>a 2'-deoxyadenosine in DNA + S-adenosyl-L-methionine = an N(6)-methyl-2'-deoxyadenosine in DNA + S-adenosyl-L-homocysteine + H(+)</text>
        <dbReference type="Rhea" id="RHEA:15197"/>
        <dbReference type="Rhea" id="RHEA-COMP:12418"/>
        <dbReference type="Rhea" id="RHEA-COMP:12419"/>
        <dbReference type="ChEBI" id="CHEBI:15378"/>
        <dbReference type="ChEBI" id="CHEBI:57856"/>
        <dbReference type="ChEBI" id="CHEBI:59789"/>
        <dbReference type="ChEBI" id="CHEBI:90615"/>
        <dbReference type="ChEBI" id="CHEBI:90616"/>
        <dbReference type="EC" id="2.1.1.72"/>
    </reaction>
</comment>
<protein>
    <recommendedName>
        <fullName evidence="2 7">Site-specific DNA-methyltransferase (adenine-specific)</fullName>
        <ecNumber evidence="2 7">2.1.1.72</ecNumber>
    </recommendedName>
</protein>
<comment type="caution">
    <text evidence="8">The sequence shown here is derived from an EMBL/GenBank/DDBJ whole genome shotgun (WGS) entry which is preliminary data.</text>
</comment>
<evidence type="ECO:0000256" key="4">
    <source>
        <dbReference type="ARBA" id="ARBA00022679"/>
    </source>
</evidence>
<dbReference type="InterPro" id="IPR012327">
    <property type="entry name" value="MeTrfase_D12"/>
</dbReference>
<reference evidence="8 9" key="1">
    <citation type="submission" date="2024-04" db="EMBL/GenBank/DDBJ databases">
        <title>Human intestinal bacterial collection.</title>
        <authorList>
            <person name="Pauvert C."/>
            <person name="Hitch T.C.A."/>
            <person name="Clavel T."/>
        </authorList>
    </citation>
    <scope>NUCLEOTIDE SEQUENCE [LARGE SCALE GENOMIC DNA]</scope>
    <source>
        <strain evidence="8 9">CLA-SR-H019</strain>
    </source>
</reference>
<dbReference type="GO" id="GO:0032259">
    <property type="term" value="P:methylation"/>
    <property type="evidence" value="ECO:0007669"/>
    <property type="project" value="UniProtKB-KW"/>
</dbReference>